<evidence type="ECO:0000259" key="8">
    <source>
        <dbReference type="Pfam" id="PF01757"/>
    </source>
</evidence>
<feature type="transmembrane region" description="Helical" evidence="7">
    <location>
        <begin position="253"/>
        <end position="273"/>
    </location>
</feature>
<keyword evidence="10" id="KW-1185">Reference proteome</keyword>
<protein>
    <submittedName>
        <fullName evidence="9">Acyltransferase family protein</fullName>
    </submittedName>
</protein>
<keyword evidence="9" id="KW-0808">Transferase</keyword>
<keyword evidence="6 7" id="KW-0472">Membrane</keyword>
<feature type="transmembrane region" description="Helical" evidence="7">
    <location>
        <begin position="54"/>
        <end position="77"/>
    </location>
</feature>
<dbReference type="PANTHER" id="PTHR40074:SF2">
    <property type="entry name" value="O-ACETYLTRANSFERASE WECH"/>
    <property type="match status" value="1"/>
</dbReference>
<dbReference type="GO" id="GO:0016413">
    <property type="term" value="F:O-acetyltransferase activity"/>
    <property type="evidence" value="ECO:0007669"/>
    <property type="project" value="TreeGrafter"/>
</dbReference>
<dbReference type="GO" id="GO:0005886">
    <property type="term" value="C:plasma membrane"/>
    <property type="evidence" value="ECO:0007669"/>
    <property type="project" value="UniProtKB-SubCell"/>
</dbReference>
<dbReference type="Proteomes" id="UP000325286">
    <property type="component" value="Chromosome"/>
</dbReference>
<feature type="transmembrane region" description="Helical" evidence="7">
    <location>
        <begin position="317"/>
        <end position="348"/>
    </location>
</feature>
<keyword evidence="3" id="KW-1003">Cell membrane</keyword>
<evidence type="ECO:0000256" key="5">
    <source>
        <dbReference type="ARBA" id="ARBA00022989"/>
    </source>
</evidence>
<reference evidence="9 10" key="1">
    <citation type="submission" date="2019-08" db="EMBL/GenBank/DDBJ databases">
        <title>Deep-cultivation of Planctomycetes and their phenomic and genomic characterization uncovers novel biology.</title>
        <authorList>
            <person name="Wiegand S."/>
            <person name="Jogler M."/>
            <person name="Boedeker C."/>
            <person name="Pinto D."/>
            <person name="Vollmers J."/>
            <person name="Rivas-Marin E."/>
            <person name="Kohn T."/>
            <person name="Peeters S.H."/>
            <person name="Heuer A."/>
            <person name="Rast P."/>
            <person name="Oberbeckmann S."/>
            <person name="Bunk B."/>
            <person name="Jeske O."/>
            <person name="Meyerdierks A."/>
            <person name="Storesund J.E."/>
            <person name="Kallscheuer N."/>
            <person name="Luecker S."/>
            <person name="Lage O.M."/>
            <person name="Pohl T."/>
            <person name="Merkel B.J."/>
            <person name="Hornburger P."/>
            <person name="Mueller R.-W."/>
            <person name="Bruemmer F."/>
            <person name="Labrenz M."/>
            <person name="Spormann A.M."/>
            <person name="Op den Camp H."/>
            <person name="Overmann J."/>
            <person name="Amann R."/>
            <person name="Jetten M.S.M."/>
            <person name="Mascher T."/>
            <person name="Medema M.H."/>
            <person name="Devos D.P."/>
            <person name="Kaster A.-K."/>
            <person name="Ovreas L."/>
            <person name="Rohde M."/>
            <person name="Galperin M.Y."/>
            <person name="Jogler C."/>
        </authorList>
    </citation>
    <scope>NUCLEOTIDE SEQUENCE [LARGE SCALE GENOMIC DNA]</scope>
    <source>
        <strain evidence="9 10">UC8</strain>
    </source>
</reference>
<dbReference type="OrthoDB" id="265992at2"/>
<keyword evidence="9" id="KW-0012">Acyltransferase</keyword>
<keyword evidence="5 7" id="KW-1133">Transmembrane helix</keyword>
<evidence type="ECO:0000313" key="9">
    <source>
        <dbReference type="EMBL" id="QEG42873.1"/>
    </source>
</evidence>
<feature type="transmembrane region" description="Helical" evidence="7">
    <location>
        <begin position="133"/>
        <end position="153"/>
    </location>
</feature>
<name>A0A5B9R8E2_9BACT</name>
<comment type="similarity">
    <text evidence="2">Belongs to the acyltransferase 3 family.</text>
</comment>
<evidence type="ECO:0000256" key="4">
    <source>
        <dbReference type="ARBA" id="ARBA00022692"/>
    </source>
</evidence>
<dbReference type="RefSeq" id="WP_068132805.1">
    <property type="nucleotide sequence ID" value="NZ_CP042914.1"/>
</dbReference>
<dbReference type="InterPro" id="IPR002656">
    <property type="entry name" value="Acyl_transf_3_dom"/>
</dbReference>
<dbReference type="PANTHER" id="PTHR40074">
    <property type="entry name" value="O-ACETYLTRANSFERASE WECH"/>
    <property type="match status" value="1"/>
</dbReference>
<dbReference type="GO" id="GO:0009246">
    <property type="term" value="P:enterobacterial common antigen biosynthetic process"/>
    <property type="evidence" value="ECO:0007669"/>
    <property type="project" value="TreeGrafter"/>
</dbReference>
<sequence>MQPSEHLKQSFRIVGLLATVLVVCIHYRSADTLGCGLQGWAQEWIVNGLARVAVPLFAFAAGFFYFLSATGTLANYASKLRQRVRTVALPYLLMSLLALTSWASLQLCVGTPITLDTREIASRLLLHPMAEQLWFLRDLMMLVLIAPLIGAALRRFTGPTLMLLVALWVGEIQFTPLVAGWYLLNSETLFFFVLGAYCVTHMQPLERLVACGARTRLVLISVWAAVLTARVWIEPEFDLWYVQQYTAVSLLLQKLSIAVGAAALLAIAGYLAADARRAASWRYWAGCSFMVYLIHEFPLREGLERGLGQMVATEVRFWLAAPLAILICFAVAVAADMFSPTLAALLTGGRMPGQLARRSTGPVLSQNRSV</sequence>
<evidence type="ECO:0000256" key="7">
    <source>
        <dbReference type="SAM" id="Phobius"/>
    </source>
</evidence>
<dbReference type="Pfam" id="PF01757">
    <property type="entry name" value="Acyl_transf_3"/>
    <property type="match status" value="1"/>
</dbReference>
<feature type="transmembrane region" description="Helical" evidence="7">
    <location>
        <begin position="160"/>
        <end position="183"/>
    </location>
</feature>
<dbReference type="KEGG" id="rul:UC8_49150"/>
<evidence type="ECO:0000256" key="6">
    <source>
        <dbReference type="ARBA" id="ARBA00023136"/>
    </source>
</evidence>
<feature type="domain" description="Acyltransferase 3" evidence="8">
    <location>
        <begin position="17"/>
        <end position="334"/>
    </location>
</feature>
<accession>A0A5B9R8E2</accession>
<dbReference type="EMBL" id="CP042914">
    <property type="protein sequence ID" value="QEG42873.1"/>
    <property type="molecule type" value="Genomic_DNA"/>
</dbReference>
<organism evidence="9 10">
    <name type="scientific">Roseimaritima ulvae</name>
    <dbReference type="NCBI Taxonomy" id="980254"/>
    <lineage>
        <taxon>Bacteria</taxon>
        <taxon>Pseudomonadati</taxon>
        <taxon>Planctomycetota</taxon>
        <taxon>Planctomycetia</taxon>
        <taxon>Pirellulales</taxon>
        <taxon>Pirellulaceae</taxon>
        <taxon>Roseimaritima</taxon>
    </lineage>
</organism>
<feature type="transmembrane region" description="Helical" evidence="7">
    <location>
        <begin position="189"/>
        <end position="205"/>
    </location>
</feature>
<feature type="transmembrane region" description="Helical" evidence="7">
    <location>
        <begin position="217"/>
        <end position="233"/>
    </location>
</feature>
<comment type="subcellular location">
    <subcellularLocation>
        <location evidence="1">Cell membrane</location>
        <topology evidence="1">Multi-pass membrane protein</topology>
    </subcellularLocation>
</comment>
<evidence type="ECO:0000256" key="2">
    <source>
        <dbReference type="ARBA" id="ARBA00007400"/>
    </source>
</evidence>
<keyword evidence="4 7" id="KW-0812">Transmembrane</keyword>
<evidence type="ECO:0000256" key="3">
    <source>
        <dbReference type="ARBA" id="ARBA00022475"/>
    </source>
</evidence>
<evidence type="ECO:0000313" key="10">
    <source>
        <dbReference type="Proteomes" id="UP000325286"/>
    </source>
</evidence>
<dbReference type="AlphaFoldDB" id="A0A5B9R8E2"/>
<proteinExistence type="inferred from homology"/>
<feature type="transmembrane region" description="Helical" evidence="7">
    <location>
        <begin position="89"/>
        <end position="113"/>
    </location>
</feature>
<gene>
    <name evidence="9" type="ORF">UC8_49150</name>
</gene>
<evidence type="ECO:0000256" key="1">
    <source>
        <dbReference type="ARBA" id="ARBA00004651"/>
    </source>
</evidence>